<dbReference type="NCBIfam" id="NF003802">
    <property type="entry name" value="PRK05388.1"/>
    <property type="match status" value="1"/>
</dbReference>
<comment type="subunit">
    <text evidence="9">Heterodimer of an alpha and a beta chain.</text>
</comment>
<accession>A0ABY8EMW7</accession>
<keyword evidence="3 9" id="KW-0028">Amino-acid biosynthesis</keyword>
<comment type="caution">
    <text evidence="9">Lacks conserved residue(s) required for the propagation of feature annotation.</text>
</comment>
<evidence type="ECO:0000256" key="1">
    <source>
        <dbReference type="ARBA" id="ARBA00006774"/>
    </source>
</evidence>
<dbReference type="EC" id="2.3.1.1" evidence="9"/>
<evidence type="ECO:0000313" key="10">
    <source>
        <dbReference type="EMBL" id="WFD46917.1"/>
    </source>
</evidence>
<comment type="PTM">
    <text evidence="9">The alpha and beta chains are autoproteolytically processed from a single precursor protein within the mitochondrion.</text>
</comment>
<feature type="site" description="Involved in the stabilization of negative charge on the oxyanion by the formation of the oxyanion hole" evidence="9">
    <location>
        <position position="184"/>
    </location>
</feature>
<evidence type="ECO:0000256" key="7">
    <source>
        <dbReference type="ARBA" id="ARBA00023268"/>
    </source>
</evidence>
<dbReference type="InterPro" id="IPR042195">
    <property type="entry name" value="ArgJ_beta_C"/>
</dbReference>
<dbReference type="InterPro" id="IPR002813">
    <property type="entry name" value="Arg_biosynth_ArgJ"/>
</dbReference>
<organism evidence="10 11">
    <name type="scientific">Malassezia furfur</name>
    <name type="common">Pityriasis versicolor infection agent</name>
    <name type="synonym">Pityrosporum furfur</name>
    <dbReference type="NCBI Taxonomy" id="55194"/>
    <lineage>
        <taxon>Eukaryota</taxon>
        <taxon>Fungi</taxon>
        <taxon>Dikarya</taxon>
        <taxon>Basidiomycota</taxon>
        <taxon>Ustilaginomycotina</taxon>
        <taxon>Malasseziomycetes</taxon>
        <taxon>Malasseziales</taxon>
        <taxon>Malasseziaceae</taxon>
        <taxon>Malassezia</taxon>
    </lineage>
</organism>
<keyword evidence="2 9" id="KW-0055">Arginine biosynthesis</keyword>
<dbReference type="PANTHER" id="PTHR23100">
    <property type="entry name" value="ARGININE BIOSYNTHESIS BIFUNCTIONAL PROTEIN ARGJ"/>
    <property type="match status" value="1"/>
</dbReference>
<keyword evidence="4 9" id="KW-0808">Transferase</keyword>
<dbReference type="NCBIfam" id="TIGR00120">
    <property type="entry name" value="ArgJ"/>
    <property type="match status" value="1"/>
</dbReference>
<evidence type="ECO:0000256" key="6">
    <source>
        <dbReference type="ARBA" id="ARBA00023128"/>
    </source>
</evidence>
<comment type="function">
    <text evidence="9">Catalyzes two activities which are involved in the cyclic version of arginine biosynthesis: the synthesis of acetylglutamate from glutamate and acetyl-CoA, and of ornithine by transacetylation between acetylornithine and glutamate.</text>
</comment>
<dbReference type="Proteomes" id="UP000818624">
    <property type="component" value="Chromosome 1"/>
</dbReference>
<comment type="catalytic activity">
    <reaction evidence="9">
        <text>L-glutamate + acetyl-CoA = N-acetyl-L-glutamate + CoA + H(+)</text>
        <dbReference type="Rhea" id="RHEA:24292"/>
        <dbReference type="ChEBI" id="CHEBI:15378"/>
        <dbReference type="ChEBI" id="CHEBI:29985"/>
        <dbReference type="ChEBI" id="CHEBI:44337"/>
        <dbReference type="ChEBI" id="CHEBI:57287"/>
        <dbReference type="ChEBI" id="CHEBI:57288"/>
        <dbReference type="EC" id="2.3.1.1"/>
    </reaction>
</comment>
<protein>
    <recommendedName>
        <fullName evidence="9">Arginine biosynthesis bifunctional protein ArgJ, mitochondrial</fullName>
    </recommendedName>
    <domain>
        <recommendedName>
            <fullName evidence="9">Glutamate N-acetyltransferase</fullName>
            <shortName evidence="9">GAT</shortName>
            <ecNumber evidence="9">2.3.1.35</ecNumber>
        </recommendedName>
        <alternativeName>
            <fullName evidence="9">Ornithine acetyltransferase</fullName>
            <shortName evidence="9">OATase</shortName>
        </alternativeName>
        <alternativeName>
            <fullName evidence="9">Ornithine transacetylase</fullName>
        </alternativeName>
    </domain>
    <domain>
        <recommendedName>
            <fullName evidence="9">Amino-acid acetyltransferase</fullName>
            <ecNumber evidence="9">2.3.1.1</ecNumber>
        </recommendedName>
        <alternativeName>
            <fullName evidence="9">N-acetylglutamate synthase</fullName>
            <shortName evidence="9">AGS</shortName>
        </alternativeName>
    </domain>
    <component>
        <recommendedName>
            <fullName evidence="9">Arginine biosynthesis bifunctional protein ArgJ alpha chain</fullName>
        </recommendedName>
    </component>
    <component>
        <recommendedName>
            <fullName evidence="9">Arginine biosynthesis bifunctional protein ArgJ beta chain</fullName>
        </recommendedName>
    </component>
</protein>
<evidence type="ECO:0000256" key="9">
    <source>
        <dbReference type="HAMAP-Rule" id="MF_03124"/>
    </source>
</evidence>
<dbReference type="Pfam" id="PF01960">
    <property type="entry name" value="ArgJ"/>
    <property type="match status" value="1"/>
</dbReference>
<dbReference type="Gene3D" id="3.10.20.340">
    <property type="entry name" value="ArgJ beta chain, C-terminal domain"/>
    <property type="match status" value="1"/>
</dbReference>
<evidence type="ECO:0000256" key="8">
    <source>
        <dbReference type="ARBA" id="ARBA00023315"/>
    </source>
</evidence>
<dbReference type="Gene3D" id="3.60.70.12">
    <property type="entry name" value="L-amino peptidase D-ALA esterase/amidase"/>
    <property type="match status" value="1"/>
</dbReference>
<comment type="similarity">
    <text evidence="1 9">Belongs to the ArgJ family.</text>
</comment>
<feature type="binding site" evidence="9">
    <location>
        <position position="225"/>
    </location>
    <ligand>
        <name>substrate</name>
    </ligand>
</feature>
<feature type="active site" description="Nucleophile" evidence="9">
    <location>
        <position position="269"/>
    </location>
</feature>
<feature type="chain" id="PRO_5044928735" description="Arginine biosynthesis bifunctional protein ArgJ beta chain" evidence="9">
    <location>
        <begin position="269"/>
        <end position="550"/>
    </location>
</feature>
<feature type="binding site" evidence="9">
    <location>
        <position position="251"/>
    </location>
    <ligand>
        <name>substrate</name>
    </ligand>
</feature>
<gene>
    <name evidence="10" type="ORF">GLX27_001561</name>
</gene>
<evidence type="ECO:0000256" key="2">
    <source>
        <dbReference type="ARBA" id="ARBA00022571"/>
    </source>
</evidence>
<sequence length="550" mass="57995">MMGRRSAGALVLAHTGRLVRCVYGCRAHTTQSKAERFVQTIDPATLPRGYLVASTYAGVKKAISPAPANGAAAAAPSPVAPKPDVSLIVSSTPASVAGVFTSNVFRAAPVVHATEALRASRTAFGEQDGPRTLAVLANSGCANAVTGPEGVEDTQQLVDLVRKELTPALKRRTAAPSDVLMLSTGVIGVRLPKRTIERAVQHLVHGQVLQSNADAWLEVARAYMTTDTFPKLRTRTFTLGNRECHLAGIDKGAGMIHPHMTSPEGLHATLLGVLVTDAPIAPRALQACLDEAVRVSFNCISVDGDMSTNDTILALANGQAPEVDNDATAIPPGTEITAASHPDELAVFRAELTALCLELAHLIVRDGEGAEKFVQVRVRNAADYAQAHAIASSISTSALVKCAMHGEDANWGRILCAAGYAPRPPSAWGIDPHKVNVSFVPPPGAHGVAPVHTLINGTPQVVDEAKAGELLALEDICIDVDLQGGTWDAAQATAEAVYWTCDFSKEYIAVRCATDPPDQRRLPYVALVSVNRATRVGSDACSPTTRRTTR</sequence>
<comment type="subcellular location">
    <subcellularLocation>
        <location evidence="9">Mitochondrion matrix</location>
    </subcellularLocation>
</comment>
<keyword evidence="5 9" id="KW-0068">Autocatalytic cleavage</keyword>
<proteinExistence type="inferred from homology"/>
<dbReference type="InterPro" id="IPR016117">
    <property type="entry name" value="ArgJ-like_dom_sf"/>
</dbReference>
<keyword evidence="6 9" id="KW-0496">Mitochondrion</keyword>
<comment type="pathway">
    <text evidence="9">Amino-acid biosynthesis; L-arginine biosynthesis; L-ornithine and N-acetyl-L-glutamate from L-glutamate and N(2)-acetyl-L-ornithine (cyclic): step 1/1.</text>
</comment>
<keyword evidence="11" id="KW-1185">Reference proteome</keyword>
<evidence type="ECO:0000256" key="5">
    <source>
        <dbReference type="ARBA" id="ARBA00022813"/>
    </source>
</evidence>
<comment type="pathway">
    <text evidence="9">Amino-acid biosynthesis; L-arginine biosynthesis; N(2)-acetyl-L-ornithine from L-glutamate: step 1/4.</text>
</comment>
<dbReference type="EMBL" id="CP046234">
    <property type="protein sequence ID" value="WFD46917.1"/>
    <property type="molecule type" value="Genomic_DNA"/>
</dbReference>
<dbReference type="CDD" id="cd02152">
    <property type="entry name" value="OAT"/>
    <property type="match status" value="1"/>
</dbReference>
<feature type="chain" id="PRO_5044928734" description="Arginine biosynthesis bifunctional protein ArgJ alpha chain" evidence="9">
    <location>
        <begin position="1"/>
        <end position="268"/>
    </location>
</feature>
<feature type="site" description="Involved in the stabilization of negative charge on the oxyanion by the formation of the oxyanion hole" evidence="9">
    <location>
        <position position="185"/>
    </location>
</feature>
<dbReference type="EC" id="2.3.1.35" evidence="9"/>
<feature type="binding site" evidence="9">
    <location>
        <position position="269"/>
    </location>
    <ligand>
        <name>substrate</name>
    </ligand>
</feature>
<dbReference type="Gene3D" id="3.30.2330.10">
    <property type="entry name" value="arginine biosynthesis bifunctional protein suprefamily"/>
    <property type="match status" value="1"/>
</dbReference>
<dbReference type="SUPFAM" id="SSF56266">
    <property type="entry name" value="DmpA/ArgJ-like"/>
    <property type="match status" value="1"/>
</dbReference>
<keyword evidence="8 9" id="KW-0012">Acyltransferase</keyword>
<dbReference type="HAMAP" id="MF_01106">
    <property type="entry name" value="ArgJ"/>
    <property type="match status" value="1"/>
</dbReference>
<evidence type="ECO:0000256" key="3">
    <source>
        <dbReference type="ARBA" id="ARBA00022605"/>
    </source>
</evidence>
<name>A0ABY8EMW7_MALFU</name>
<feature type="binding site" evidence="9">
    <location>
        <position position="368"/>
    </location>
    <ligand>
        <name>substrate</name>
    </ligand>
</feature>
<keyword evidence="7 9" id="KW-0511">Multifunctional enzyme</keyword>
<dbReference type="PANTHER" id="PTHR23100:SF0">
    <property type="entry name" value="ARGININE BIOSYNTHESIS BIFUNCTIONAL PROTEIN ARGJ, MITOCHONDRIAL"/>
    <property type="match status" value="1"/>
</dbReference>
<reference evidence="10 11" key="1">
    <citation type="journal article" date="2020" name="Elife">
        <title>Loss of centromere function drives karyotype evolution in closely related Malassezia species.</title>
        <authorList>
            <person name="Sankaranarayanan S.R."/>
            <person name="Ianiri G."/>
            <person name="Coelho M.A."/>
            <person name="Reza M.H."/>
            <person name="Thimmappa B.C."/>
            <person name="Ganguly P."/>
            <person name="Vadnala R.N."/>
            <person name="Sun S."/>
            <person name="Siddharthan R."/>
            <person name="Tellgren-Roth C."/>
            <person name="Dawson T.L."/>
            <person name="Heitman J."/>
            <person name="Sanyal K."/>
        </authorList>
    </citation>
    <scope>NUCLEOTIDE SEQUENCE [LARGE SCALE GENOMIC DNA]</scope>
    <source>
        <strain evidence="10">CBS14141</strain>
    </source>
</reference>
<comment type="catalytic activity">
    <reaction evidence="9">
        <text>N(2)-acetyl-L-ornithine + L-glutamate = N-acetyl-L-glutamate + L-ornithine</text>
        <dbReference type="Rhea" id="RHEA:15349"/>
        <dbReference type="ChEBI" id="CHEBI:29985"/>
        <dbReference type="ChEBI" id="CHEBI:44337"/>
        <dbReference type="ChEBI" id="CHEBI:46911"/>
        <dbReference type="ChEBI" id="CHEBI:57805"/>
        <dbReference type="EC" id="2.3.1.35"/>
    </reaction>
</comment>
<evidence type="ECO:0000313" key="11">
    <source>
        <dbReference type="Proteomes" id="UP000818624"/>
    </source>
</evidence>
<feature type="site" description="Cleavage; by autolysis" evidence="9">
    <location>
        <begin position="268"/>
        <end position="269"/>
    </location>
</feature>
<evidence type="ECO:0000256" key="4">
    <source>
        <dbReference type="ARBA" id="ARBA00022679"/>
    </source>
</evidence>